<organism evidence="5 6">
    <name type="scientific">Candidatus Sulfuritelmatomonas gaucii</name>
    <dbReference type="NCBI Taxonomy" id="2043161"/>
    <lineage>
        <taxon>Bacteria</taxon>
        <taxon>Pseudomonadati</taxon>
        <taxon>Acidobacteriota</taxon>
        <taxon>Terriglobia</taxon>
        <taxon>Terriglobales</taxon>
        <taxon>Acidobacteriaceae</taxon>
        <taxon>Candidatus Sulfuritelmatomonas</taxon>
    </lineage>
</organism>
<dbReference type="InterPro" id="IPR025164">
    <property type="entry name" value="Toastrack_DUF4097"/>
</dbReference>
<dbReference type="OrthoDB" id="113158at2"/>
<dbReference type="Gene3D" id="2.160.20.120">
    <property type="match status" value="1"/>
</dbReference>
<name>A0A2N9L887_9BACT</name>
<feature type="transmembrane region" description="Helical" evidence="2">
    <location>
        <begin position="37"/>
        <end position="56"/>
    </location>
</feature>
<feature type="transmembrane region" description="Helical" evidence="2">
    <location>
        <begin position="148"/>
        <end position="171"/>
    </location>
</feature>
<evidence type="ECO:0000313" key="6">
    <source>
        <dbReference type="Proteomes" id="UP000239735"/>
    </source>
</evidence>
<proteinExistence type="predicted"/>
<evidence type="ECO:0000313" key="5">
    <source>
        <dbReference type="EMBL" id="SPE19489.1"/>
    </source>
</evidence>
<dbReference type="AlphaFoldDB" id="A0A2N9L887"/>
<dbReference type="Pfam" id="PF05569">
    <property type="entry name" value="Peptidase_M56"/>
    <property type="match status" value="1"/>
</dbReference>
<feature type="domain" description="Peptidase M56" evidence="3">
    <location>
        <begin position="156"/>
        <end position="326"/>
    </location>
</feature>
<reference evidence="6" key="1">
    <citation type="submission" date="2018-02" db="EMBL/GenBank/DDBJ databases">
        <authorList>
            <person name="Hausmann B."/>
        </authorList>
    </citation>
    <scope>NUCLEOTIDE SEQUENCE [LARGE SCALE GENOMIC DNA]</scope>
    <source>
        <strain evidence="6">Peat soil MAG SbA5</strain>
    </source>
</reference>
<evidence type="ECO:0000256" key="2">
    <source>
        <dbReference type="SAM" id="Phobius"/>
    </source>
</evidence>
<evidence type="ECO:0000259" key="4">
    <source>
        <dbReference type="Pfam" id="PF13349"/>
    </source>
</evidence>
<dbReference type="InterPro" id="IPR052173">
    <property type="entry name" value="Beta-lactam_resp_regulator"/>
</dbReference>
<feature type="compositionally biased region" description="Polar residues" evidence="1">
    <location>
        <begin position="673"/>
        <end position="690"/>
    </location>
</feature>
<dbReference type="PANTHER" id="PTHR34978:SF3">
    <property type="entry name" value="SLR0241 PROTEIN"/>
    <property type="match status" value="1"/>
</dbReference>
<feature type="compositionally biased region" description="Low complexity" evidence="1">
    <location>
        <begin position="422"/>
        <end position="464"/>
    </location>
</feature>
<dbReference type="InterPro" id="IPR008756">
    <property type="entry name" value="Peptidase_M56"/>
</dbReference>
<evidence type="ECO:0008006" key="7">
    <source>
        <dbReference type="Google" id="ProtNLM"/>
    </source>
</evidence>
<feature type="transmembrane region" description="Helical" evidence="2">
    <location>
        <begin position="246"/>
        <end position="268"/>
    </location>
</feature>
<dbReference type="Pfam" id="PF13349">
    <property type="entry name" value="DUF4097"/>
    <property type="match status" value="1"/>
</dbReference>
<feature type="domain" description="DUF4097" evidence="4">
    <location>
        <begin position="545"/>
        <end position="718"/>
    </location>
</feature>
<feature type="region of interest" description="Disordered" evidence="1">
    <location>
        <begin position="422"/>
        <end position="467"/>
    </location>
</feature>
<protein>
    <recommendedName>
        <fullName evidence="7">Peptidase M56 domain-containing protein</fullName>
    </recommendedName>
</protein>
<evidence type="ECO:0000256" key="1">
    <source>
        <dbReference type="SAM" id="MobiDB-lite"/>
    </source>
</evidence>
<feature type="region of interest" description="Disordered" evidence="1">
    <location>
        <begin position="580"/>
        <end position="620"/>
    </location>
</feature>
<sequence>MMAAFVDAALRSLLLAAAVWAALCVFRVRNVIALKRAWASVLVCALLMPAVLPFAARWRVFPAACFVMPATFQRVASIFEPTTQETAPRAPATLLPRFDDHSRMPQNSIELRDALPGGFDHHSALKQPAATAPSPAVSPHPTPSRNPISILMVATWLYLAVAAALLFRLLVGLASTLRLWSFAKPVKLAAASSFARGLRLRSCPQVASPVTIGSGVLLPDEYQLWDDDKLRIVLAHERAHIRELDFYLQILASAYAAIAWFSPLGWWLKRKLSDLGETVSDHSGLLEAADHTTYAQILLDFAAAPRPTLIGVAMARPSSISRRIERLLNDSAFRRAFVGSRRVRIAMMLVPVAIFAVTAFVRVQAASESSWKTGVVYLQNAATADPQPASPAAQAPAAAPAAPSAKVMPATGVALEYPAAPGAPATPASPASADSPASPSAPDAPALAQNESAPAAPAPESASQDTFDRTLSFSGNLALSVLTGSGNITMTKGAGGQVHIHGIVKAGHNADPAQVQQIVANPPIEQNGSVIRIGGQHGENLHNISISYEIEAPADTTLIAETGSGNIADTGVGKDAKLQTGSGNINATGIEGGFKTQTGSGNIEIEGTGQGDAKAQTGSGNIDLKGVAGALEAQTGSGEIKAEGKPASPWKLQTGSGSIELSTGNAPVDLDASTGSGKISTDQPMAMQTSSDKHRVHGQINGGGPEVRVETGSGDVHIH</sequence>
<gene>
    <name evidence="5" type="ORF">SBA5_240072</name>
</gene>
<evidence type="ECO:0000259" key="3">
    <source>
        <dbReference type="Pfam" id="PF05569"/>
    </source>
</evidence>
<keyword evidence="2" id="KW-0812">Transmembrane</keyword>
<keyword evidence="2" id="KW-1133">Transmembrane helix</keyword>
<dbReference type="CDD" id="cd07341">
    <property type="entry name" value="M56_BlaR1_MecR1_like"/>
    <property type="match status" value="1"/>
</dbReference>
<dbReference type="EMBL" id="OKRB01000080">
    <property type="protein sequence ID" value="SPE19489.1"/>
    <property type="molecule type" value="Genomic_DNA"/>
</dbReference>
<accession>A0A2N9L887</accession>
<dbReference type="Proteomes" id="UP000239735">
    <property type="component" value="Unassembled WGS sequence"/>
</dbReference>
<feature type="compositionally biased region" description="Polar residues" evidence="1">
    <location>
        <begin position="651"/>
        <end position="665"/>
    </location>
</feature>
<keyword evidence="2" id="KW-0472">Membrane</keyword>
<dbReference type="PANTHER" id="PTHR34978">
    <property type="entry name" value="POSSIBLE SENSOR-TRANSDUCER PROTEIN BLAR"/>
    <property type="match status" value="1"/>
</dbReference>
<feature type="region of interest" description="Disordered" evidence="1">
    <location>
        <begin position="638"/>
        <end position="719"/>
    </location>
</feature>